<keyword evidence="2" id="KW-1185">Reference proteome</keyword>
<name>A0ACB9JCQ8_9ASTR</name>
<comment type="caution">
    <text evidence="1">The sequence shown here is derived from an EMBL/GenBank/DDBJ whole genome shotgun (WGS) entry which is preliminary data.</text>
</comment>
<evidence type="ECO:0000313" key="1">
    <source>
        <dbReference type="EMBL" id="KAI3817956.1"/>
    </source>
</evidence>
<reference evidence="1 2" key="2">
    <citation type="journal article" date="2022" name="Mol. Ecol. Resour.">
        <title>The genomes of chicory, endive, great burdock and yacon provide insights into Asteraceae paleo-polyploidization history and plant inulin production.</title>
        <authorList>
            <person name="Fan W."/>
            <person name="Wang S."/>
            <person name="Wang H."/>
            <person name="Wang A."/>
            <person name="Jiang F."/>
            <person name="Liu H."/>
            <person name="Zhao H."/>
            <person name="Xu D."/>
            <person name="Zhang Y."/>
        </authorList>
    </citation>
    <scope>NUCLEOTIDE SEQUENCE [LARGE SCALE GENOMIC DNA]</scope>
    <source>
        <strain evidence="2">cv. Yunnan</strain>
        <tissue evidence="1">Leaves</tissue>
    </source>
</reference>
<sequence length="86" mass="9855">MFSSGFKEVRIAASWALANLCDSLRHCIDRFTLARSSVDLMDCSKMVSLLIDCSLRFTRDGDKIKSKCCESTWEFIKICSMFKPRC</sequence>
<dbReference type="EMBL" id="CM042021">
    <property type="protein sequence ID" value="KAI3817956.1"/>
    <property type="molecule type" value="Genomic_DNA"/>
</dbReference>
<organism evidence="1 2">
    <name type="scientific">Smallanthus sonchifolius</name>
    <dbReference type="NCBI Taxonomy" id="185202"/>
    <lineage>
        <taxon>Eukaryota</taxon>
        <taxon>Viridiplantae</taxon>
        <taxon>Streptophyta</taxon>
        <taxon>Embryophyta</taxon>
        <taxon>Tracheophyta</taxon>
        <taxon>Spermatophyta</taxon>
        <taxon>Magnoliopsida</taxon>
        <taxon>eudicotyledons</taxon>
        <taxon>Gunneridae</taxon>
        <taxon>Pentapetalae</taxon>
        <taxon>asterids</taxon>
        <taxon>campanulids</taxon>
        <taxon>Asterales</taxon>
        <taxon>Asteraceae</taxon>
        <taxon>Asteroideae</taxon>
        <taxon>Heliantheae alliance</taxon>
        <taxon>Millerieae</taxon>
        <taxon>Smallanthus</taxon>
    </lineage>
</organism>
<reference evidence="2" key="1">
    <citation type="journal article" date="2022" name="Mol. Ecol. Resour.">
        <title>The genomes of chicory, endive, great burdock and yacon provide insights into Asteraceae palaeo-polyploidization history and plant inulin production.</title>
        <authorList>
            <person name="Fan W."/>
            <person name="Wang S."/>
            <person name="Wang H."/>
            <person name="Wang A."/>
            <person name="Jiang F."/>
            <person name="Liu H."/>
            <person name="Zhao H."/>
            <person name="Xu D."/>
            <person name="Zhang Y."/>
        </authorList>
    </citation>
    <scope>NUCLEOTIDE SEQUENCE [LARGE SCALE GENOMIC DNA]</scope>
    <source>
        <strain evidence="2">cv. Yunnan</strain>
    </source>
</reference>
<dbReference type="Proteomes" id="UP001056120">
    <property type="component" value="Linkage Group LG04"/>
</dbReference>
<protein>
    <submittedName>
        <fullName evidence="1">Uncharacterized protein</fullName>
    </submittedName>
</protein>
<accession>A0ACB9JCQ8</accession>
<proteinExistence type="predicted"/>
<evidence type="ECO:0000313" key="2">
    <source>
        <dbReference type="Proteomes" id="UP001056120"/>
    </source>
</evidence>
<gene>
    <name evidence="1" type="ORF">L1987_11758</name>
</gene>